<feature type="domain" description="PKD" evidence="5">
    <location>
        <begin position="3881"/>
        <end position="3963"/>
    </location>
</feature>
<dbReference type="CDD" id="cd00146">
    <property type="entry name" value="PKD"/>
    <property type="match status" value="12"/>
</dbReference>
<dbReference type="Gene3D" id="2.120.10.30">
    <property type="entry name" value="TolB, C-terminal domain"/>
    <property type="match status" value="1"/>
</dbReference>
<evidence type="ECO:0000256" key="4">
    <source>
        <dbReference type="SAM" id="SignalP"/>
    </source>
</evidence>
<feature type="region of interest" description="Disordered" evidence="3">
    <location>
        <begin position="2986"/>
        <end position="3016"/>
    </location>
</feature>
<proteinExistence type="predicted"/>
<feature type="domain" description="PKD" evidence="5">
    <location>
        <begin position="4335"/>
        <end position="4417"/>
    </location>
</feature>
<feature type="region of interest" description="Disordered" evidence="3">
    <location>
        <begin position="4507"/>
        <end position="4562"/>
    </location>
</feature>
<feature type="region of interest" description="Disordered" evidence="3">
    <location>
        <begin position="3771"/>
        <end position="3800"/>
    </location>
</feature>
<dbReference type="InterPro" id="IPR011042">
    <property type="entry name" value="6-blade_b-propeller_TolB-like"/>
</dbReference>
<dbReference type="SUPFAM" id="SSF49785">
    <property type="entry name" value="Galactose-binding domain-like"/>
    <property type="match status" value="1"/>
</dbReference>
<dbReference type="Gene3D" id="2.60.120.430">
    <property type="entry name" value="Galactose-binding lectin"/>
    <property type="match status" value="1"/>
</dbReference>
<accession>A0ABM9B2N7</accession>
<dbReference type="SUPFAM" id="SSF49299">
    <property type="entry name" value="PKD domain"/>
    <property type="match status" value="12"/>
</dbReference>
<feature type="domain" description="PKD" evidence="5">
    <location>
        <begin position="3972"/>
        <end position="4054"/>
    </location>
</feature>
<dbReference type="Pfam" id="PF18962">
    <property type="entry name" value="Por_Secre_tail"/>
    <property type="match status" value="1"/>
</dbReference>
<gene>
    <name evidence="6" type="ORF">LEM8419_02246</name>
</gene>
<feature type="domain" description="PKD" evidence="5">
    <location>
        <begin position="4244"/>
        <end position="4326"/>
    </location>
</feature>
<dbReference type="Pfam" id="PF02412">
    <property type="entry name" value="TSP_3"/>
    <property type="match status" value="9"/>
</dbReference>
<feature type="domain" description="PKD" evidence="5">
    <location>
        <begin position="4063"/>
        <end position="4144"/>
    </location>
</feature>
<dbReference type="InterPro" id="IPR022409">
    <property type="entry name" value="PKD/Chitinase_dom"/>
</dbReference>
<dbReference type="NCBIfam" id="TIGR04183">
    <property type="entry name" value="Por_Secre_tail"/>
    <property type="match status" value="1"/>
</dbReference>
<keyword evidence="7" id="KW-1185">Reference proteome</keyword>
<dbReference type="InterPro" id="IPR015919">
    <property type="entry name" value="Cadherin-like_sf"/>
</dbReference>
<dbReference type="Pfam" id="PF18911">
    <property type="entry name" value="PKD_4"/>
    <property type="match status" value="12"/>
</dbReference>
<dbReference type="SUPFAM" id="SSF103647">
    <property type="entry name" value="TSP type-3 repeat"/>
    <property type="match status" value="7"/>
</dbReference>
<dbReference type="Pfam" id="PF05345">
    <property type="entry name" value="He_PIG"/>
    <property type="match status" value="1"/>
</dbReference>
<dbReference type="Gene3D" id="2.60.120.260">
    <property type="entry name" value="Galactose-binding domain-like"/>
    <property type="match status" value="5"/>
</dbReference>
<keyword evidence="1 4" id="KW-0732">Signal</keyword>
<feature type="compositionally biased region" description="Acidic residues" evidence="3">
    <location>
        <begin position="4547"/>
        <end position="4556"/>
    </location>
</feature>
<dbReference type="Gene3D" id="4.10.1080.10">
    <property type="entry name" value="TSP type-3 repeat"/>
    <property type="match status" value="4"/>
</dbReference>
<feature type="domain" description="PKD" evidence="5">
    <location>
        <begin position="3420"/>
        <end position="3500"/>
    </location>
</feature>
<keyword evidence="2" id="KW-0106">Calcium</keyword>
<feature type="domain" description="PKD" evidence="5">
    <location>
        <begin position="3508"/>
        <end position="3592"/>
    </location>
</feature>
<dbReference type="InterPro" id="IPR000601">
    <property type="entry name" value="PKD_dom"/>
</dbReference>
<dbReference type="InterPro" id="IPR006644">
    <property type="entry name" value="Cadg"/>
</dbReference>
<sequence length="4904" mass="521622">MNNTLPVSVKLTLLLALLFLAQLSPVSLAAATHGAADFWQTGGTPSVKGSIPANGAQNVSLTTSISANDLFLPNGKDGIFGVDNNTVNSRTVKLFEVATGNEIPSAANGTGGGDAINLTPTIPLQVNTSYRFVVDGVKDLTGATFERYVATFTTAAESDQERTALDGVSFVQVGNVATGEVYTSLAIGPDRRLYGLRISGTIDRWDLDEQGSGALSNRKTITVLEDTYGARTAIGLVFDPRSSKTEPIAYVSHSKGVLTNGPAWDGKISRLSGPDLSVENLLIENLPRSRRDHLVNGLAFREGEDNFLYFNVGSNTAGGAPDRSWGLREERLMSAATLRLDLDLLPASAWPLDAKTTQDQAAINAVDVNSPTLGTGTGTYTENGVQYPDDGTYNPYFVNAPLKIFATGIRNAFDLTWHSNGQLYIPTNGTAGGANTPASVDGTRRPNGEFYDYSKSQFPPIPATFGNNTQRDFLFRVDPTKGIGFYGHANPLRGEFVLNRGPVDVEGYDNSVSPDPNYRGNAFNFGYGFSPNGVIEYRSDAEDGKLKGALLVCRYSAGDDIIALLPNGPNGDILTSKIGIPGLAGFKDPLDLIEDRANGNLYVADYGRQGIVLVRPSANSSPQPTIEVDPLTVITDDVADGVPGEDIAINIINRGNAALVRPKLAITGPDADQFRANASTLPTLIDPGQRATVLVNFNPTTPGSKTATLRVTGENTQVSAEIELRGLGTNPPGANDEPSLQQIFDTYGLAITVGDQDISTNRINLPGGKTYNDLLGDEQQIQYFQRAVDGSPVTLEVLSVYGPKANNPVVGFGWYESGIAATASELLTVENTQARTLQPELTRNSVEAFDPGDKIFGFYSRWPFFDNRYVYSEDVLNTFEGAIPHHVRVYEQPGVDNIYILAFEEHIEGFDYQDIVVRITNVAPARLVLAPAITATPAELLFEASQRGPAPQTDTEVVTIRNTGNAPLRITDVRIPGSQFSGNFSFVGPRRVTLAPAAAQEYTVTYKPLNNQDNIGYQPSSLVFTTNTDAVNYTVSLNGLKTLGYGDGLEPPLQDVVDVLGYGVDVGWTSLNNTTAPTAQGQEVLEPLFEVAGTGPVGIVAVARYSPDAALPFGWYNRVNGQVKLNQVGVLADGVAQSQTLYPDLRSGSSTFVPRRGAFGIYTASIGSSRINYTEDGLNRSGGVAHRARVYPARDRQGAPISNAFLVAFEEADNGDYQDYVFLLTNVKAYVAPEPALSFEPDAIRVNAIVGQTSTQYTTNLIANTDILDDAVTLTASDPWIVLPSSYSYGELIDVTVDASLLDFGVYEGSVTATADGFEPAVLRVTATVNEQDANGTIKINFQDDSFSPPSGYLADIGLGYGRRTNGQTYGWINPTTGQASNNTAAARGDERGITDLSSDQDKLLRSFNSLEPFGQNNPQDWEIALPNGLYRVQLAAGDPSNTNSRHTIRAEGEVLIDDFVPSGNSTLAIGVDTVRVNDGRLTIDDEGAPFNGNTKIVYVNIVPVDSSAFSPEIAIRVRGNTNAAGEYYGRATVTLSATDKSGSGSLGDLFYTLNGTGPTRYTGPFEVSLPTGVTAQSNLIKATVTDGLGNTGTATRSFTLVPSTGAVIRLENRTTVLNNDRGLPFENWYSFTKIRRPINFQQDTTITRLENTMRIYNDGNAPLVIRRLTTTAPKHFIVDGVTVPEEGLVIAGGEFLDVELKFVVNEPPYRRVVTEQLIIESNADNGTEATATLSGAYMDTPEGSSEITTQQLFDVTGFGTEMGRDENGELIIRPSSDPLTAERVESGREGDVILSDYFVQADPSIQVIAYQLAAFHSRGANTTTFRSRTNEILLQFDHGSSWFQSVLPWLKNEIDAVAADRERVVPEPFSITINGYNSLGGNLNGDLKEQVNGVRVYKAIDRTGRVIPNEYIVLQDNVGNGCGQGQGNCDWQDNVIYMINVRPLEVPSARQIADLSVDVLEEETYDVSTFFDKAYAGNRLLYTAQLASGAALPSWIQLDSLTGVFTIEADVADARKQLRIQVTGTDYNELTTSSTFTLTVNDTDINCTVDANTDGEAKVLNCTTGSVELRGNVSAGAYRWTGPNGFTSTEANPLVTVAGTYTLATTAPNCPLTSTVEVVAGAVPSNLRIEAPLTTINCSVESITLTAVSDDTSAAVVWYDESDRVISRVDTLVVNEVGEYRAVSTSAGGCEATATVRIDSNLEEPSAGTGGTTSVCGTSEPFSLYDRLFALGGNPQRGGTWTLNGQTVPDSFNPATTRTGTYTYTVGGKNGCGSDETTLRVNVTTPTVYYADLDQDGFGDPNQPLQSCVVPPGYVANRLDNCPTVSSTTLADADGDGLGDGCDPDDDNDGVLDVDDCEPFNARVGVAVFYYADFDGDGFGDPNDGFSTCALPPSNYVANNTDNCPDIANPNQIDSDGDGVGDICDGSATGTSVFWLEAECADVGSKWETVRSDSASAGVYVVFPQGQGTSTVTPPEDIAANKLTFVIRNVQAGAYRLFGRTYTTSVADDSFWVRFNGGEWFRWYQGFTYDVWEWTEVGEEGPFDLLDGTVTLDIAYREDGAQLDKLYLSLDGQLPTGFGEEAINCASINQRPIALINLRPTYGIAPLKVTLDGSESRDTDGNITDYQWKWSTGEAEGISPQATFQTPGTYEVSLTVTDNENTKSSTSATLQVLNGDEDTDGDGILNSRDICPLVANPNQIVPTFYADTDNDGLGDPAVFVETCEAPLGYVSNANDNCPNFTSSDVTDTDGDGIGDQCDDDDDGDGIPDVDDCGPFNPRAGQFGTYYADFDGDGYGDPDSSIVACSQPENFVLDNTDNCPAISNADQLDSDNDGIGNACDPSVVGRRDFWLEAECAAVGAGWVTRSGLDASRDGYVVYPSGNSTNEPPADVPANRIRFTVEGAQPGTYYIYARVLADGGANDSFWFRVNDGSWVRWASGIIQGTTFEWNELLGSPFILPDGNSTIDIAYREDGVLLDKLHVGKTDQVPTGAGQPATNCGDVPNQSPTAVATADPTDGLGPLTVLLDGTASSDPDGTLIAYDWNWANGGKAVGLQPQVVFPDGTYNVTLTVTDDDGAKDTDVVTVTVRANLNDIDGDGVRDVEDNCPTVPNPDQSQNTYYADFDGDGFGDPDDFVLDCVQPDNYVTNDLDNCPNRTSQDLADLDEDGVGNACDLDDDNDGVPDGQDCFPLDASRSGGAVYYADFDRDGFGDPNDSLVVCIQPAGYVTNNTDNCPTTPNPTQTDVDNDGIGDICDTSVEGENVFWLDAECAQVGSAWTVVEDADAANGRYVVSLTQEAKDSAPADIPANRVRFVLEEARAGRYHIFGRVLAPTPSDDSYWIRVNDGEWLLWAKNIQVGPTYHWAEFVNSPFRMTEGYNTIDVAFRENGTQLDKIHIDVDNAIPTDVGSPSINCGATEGNRRPLAVATASPTQGPAPLQVQLDGSGSTDSDGTIVSYSWSYNGQTITGATPAIELADEGVYNVVLTVTDNEGATATDQVTVTVGEVANILPIAVAAADVTSGEAPLEVNLIGTGSTDEDGEIVSYSWNWGVGSASGPAAFATFAAGTYEVTLTVTDDRGGQATDVITIEAFASEADTDGDGIADADDNCPTVANPDQLDTDGDGTGDACEEAEEGTTTFTFEAECATVGSSWTTRRDPRASGNRYVTYTGPDAIDTPPADEAENRVRFTLDDVASGSYYLFARVLAGSDADDSFWIRVNDGSWFIWNGFTDYGDFVWNESTNSPFALQAGTNVIDIAFSENGAQLDKVYISKEQSTPTGFGPEDENCDGNTANQPPMARGKTSVTSGIAPLTVTLDATESDDPDGTIVSYQWEWEGGSTTGEVVDQVFTTPNAYDITLTVTDNEGATDFEVMTLTVVAPDNIAPTAVATATPTAGTAPLVVQLDATGSTDEDGSIIGYTWIIPNQDTLTEPTPTVTFADAGTYPVVLIVTDDGGATDSDTVTITVTELEPDNIAPVAVATATPITGTAPLEVQFDGTASTDEDGTIVSYQWSIPGADTSSEPTTTATFTEAGTYEVILTVTDDDGATDSDTVTITVTEPEPDNIAPTAVATATPLTGEAPLDVQFDGSGSSDADGSIVSYQWTWTNGDTLTGVDPSATFAAGTYEVILTVTDDDGATDSDTVTIAVTEPEPDNIAPVAVATATPTTGTAPLEVQLDGTASTDEDGTIASYQWTIPGADASSEPTTTATFTEAGTYEVILTVTDDDGATDSDTVTIAVTEPEPDNIVPVAVATATPTTGTAPLEVQLDGTASTDEDGTIVSYQWMIPGADASSEPTTTATFTEAGTYAVVLTVTDDDGATDSDTVTITVTEPEPDNIAPTAVATATPTTGTAPLEVQLDGTASTDEDGTIVSYQWSIPGADTSSEPTTTATFTEAGTYAVVLTVTDDDGATDSDTVTITVTEPEPDNVAPVAVATATPTSGEAPLDVQFDGSGSSDADGAIVSYQWTWANGDTLTGVNPSATFAVGTYAVTLTVTDDDGATATDVVQITVTAGEPEPDDADNDGIPDAEDNCPTVANPNQLDTDRDGQGDACDDDDDNDGNPDQFDCAPLDSTIVFRRLFFADFDNDGFGDPRTFVSACDQPRGYVLDFRDNCPTTFNPDQLDSDGDGIGDACETDSDYDGNSWMEAECAELDTRWLTRASSSASNQAFVGYSGPTRFSVPTTSTPGSQLTTTVDLPEGGRYHLFFRINAWRSASNSFWVKVDDSPWVNFAKFVGGTEMLTEGFQWVKVNDNGTDISFNLDEGVHTLTVANRESFTMIDKMVLSQTKSLPAGLGGKAVNCEKGFVGGTDEEEPGNFRPDFAPAAAPELILFPNPTASSLSFQLQSDRTGEVELIITDINGRLIRTRTYLKDGDWLQDKLDVSALPMGTYSLRVIDGDRQLVRKFIKLP</sequence>
<feature type="compositionally biased region" description="Acidic residues" evidence="3">
    <location>
        <begin position="4511"/>
        <end position="4526"/>
    </location>
</feature>
<dbReference type="InterPro" id="IPR003367">
    <property type="entry name" value="Thrombospondin_3-like_rpt"/>
</dbReference>
<dbReference type="SUPFAM" id="SSF63829">
    <property type="entry name" value="Calcium-dependent phosphotriesterase"/>
    <property type="match status" value="1"/>
</dbReference>
<dbReference type="Proteomes" id="UP000837803">
    <property type="component" value="Unassembled WGS sequence"/>
</dbReference>
<dbReference type="InterPro" id="IPR028974">
    <property type="entry name" value="TSP_type-3_rpt"/>
</dbReference>
<dbReference type="PANTHER" id="PTHR10199:SF100">
    <property type="entry name" value="THROMBOSPONDIN, ISOFORM A"/>
    <property type="match status" value="1"/>
</dbReference>
<feature type="domain" description="PKD" evidence="5">
    <location>
        <begin position="4153"/>
        <end position="4235"/>
    </location>
</feature>
<evidence type="ECO:0000313" key="7">
    <source>
        <dbReference type="Proteomes" id="UP000837803"/>
    </source>
</evidence>
<protein>
    <recommendedName>
        <fullName evidence="5">PKD domain-containing protein</fullName>
    </recommendedName>
</protein>
<dbReference type="NCBIfam" id="NF012200">
    <property type="entry name" value="choice_anch_D"/>
    <property type="match status" value="2"/>
</dbReference>
<dbReference type="InterPro" id="IPR013783">
    <property type="entry name" value="Ig-like_fold"/>
</dbReference>
<dbReference type="PANTHER" id="PTHR10199">
    <property type="entry name" value="THROMBOSPONDIN"/>
    <property type="match status" value="1"/>
</dbReference>
<evidence type="ECO:0000256" key="2">
    <source>
        <dbReference type="ARBA" id="ARBA00022837"/>
    </source>
</evidence>
<evidence type="ECO:0000256" key="1">
    <source>
        <dbReference type="ARBA" id="ARBA00022729"/>
    </source>
</evidence>
<feature type="domain" description="PKD" evidence="5">
    <location>
        <begin position="2593"/>
        <end position="2673"/>
    </location>
</feature>
<feature type="chain" id="PRO_5046923280" description="PKD domain-containing protein" evidence="4">
    <location>
        <begin position="30"/>
        <end position="4904"/>
    </location>
</feature>
<dbReference type="InterPro" id="IPR026444">
    <property type="entry name" value="Secre_tail"/>
</dbReference>
<dbReference type="Gene3D" id="2.60.40.10">
    <property type="entry name" value="Immunoglobulins"/>
    <property type="match status" value="16"/>
</dbReference>
<dbReference type="SUPFAM" id="SSF49313">
    <property type="entry name" value="Cadherin-like"/>
    <property type="match status" value="1"/>
</dbReference>
<organism evidence="6 7">
    <name type="scientific">Neolewinella maritima</name>
    <dbReference type="NCBI Taxonomy" id="1383882"/>
    <lineage>
        <taxon>Bacteria</taxon>
        <taxon>Pseudomonadati</taxon>
        <taxon>Bacteroidota</taxon>
        <taxon>Saprospiria</taxon>
        <taxon>Saprospirales</taxon>
        <taxon>Lewinellaceae</taxon>
        <taxon>Neolewinella</taxon>
    </lineage>
</organism>
<feature type="domain" description="PKD" evidence="5">
    <location>
        <begin position="3006"/>
        <end position="3093"/>
    </location>
</feature>
<dbReference type="RefSeq" id="WP_238751192.1">
    <property type="nucleotide sequence ID" value="NZ_CAKLPZ010000002.1"/>
</dbReference>
<evidence type="ECO:0000313" key="6">
    <source>
        <dbReference type="EMBL" id="CAH1001345.1"/>
    </source>
</evidence>
<feature type="domain" description="PKD" evidence="5">
    <location>
        <begin position="3793"/>
        <end position="3864"/>
    </location>
</feature>
<dbReference type="SMART" id="SM00089">
    <property type="entry name" value="PKD"/>
    <property type="match status" value="12"/>
</dbReference>
<dbReference type="InterPro" id="IPR035986">
    <property type="entry name" value="PKD_dom_sf"/>
</dbReference>
<dbReference type="PROSITE" id="PS50093">
    <property type="entry name" value="PKD"/>
    <property type="match status" value="12"/>
</dbReference>
<name>A0ABM9B2N7_9BACT</name>
<evidence type="ECO:0000256" key="3">
    <source>
        <dbReference type="SAM" id="MobiDB-lite"/>
    </source>
</evidence>
<comment type="caution">
    <text evidence="6">The sequence shown here is derived from an EMBL/GenBank/DDBJ whole genome shotgun (WGS) entry which is preliminary data.</text>
</comment>
<dbReference type="SMART" id="SM00736">
    <property type="entry name" value="CADG"/>
    <property type="match status" value="4"/>
</dbReference>
<dbReference type="EMBL" id="CAKLPZ010000002">
    <property type="protein sequence ID" value="CAH1001345.1"/>
    <property type="molecule type" value="Genomic_DNA"/>
</dbReference>
<dbReference type="InterPro" id="IPR008979">
    <property type="entry name" value="Galactose-bd-like_sf"/>
</dbReference>
<feature type="domain" description="PKD" evidence="5">
    <location>
        <begin position="4426"/>
        <end position="4511"/>
    </location>
</feature>
<reference evidence="6" key="1">
    <citation type="submission" date="2021-12" db="EMBL/GenBank/DDBJ databases">
        <authorList>
            <person name="Rodrigo-Torres L."/>
            <person name="Arahal R. D."/>
            <person name="Lucena T."/>
        </authorList>
    </citation>
    <scope>NUCLEOTIDE SEQUENCE</scope>
    <source>
        <strain evidence="6">CECT 8419</strain>
    </source>
</reference>
<evidence type="ECO:0000259" key="5">
    <source>
        <dbReference type="PROSITE" id="PS50093"/>
    </source>
</evidence>
<feature type="signal peptide" evidence="4">
    <location>
        <begin position="1"/>
        <end position="29"/>
    </location>
</feature>